<organism evidence="2 3">
    <name type="scientific">Saccharothrix espanaensis (strain ATCC 51144 / DSM 44229 / JCM 9112 / NBRC 15066 / NRRL 15764)</name>
    <dbReference type="NCBI Taxonomy" id="1179773"/>
    <lineage>
        <taxon>Bacteria</taxon>
        <taxon>Bacillati</taxon>
        <taxon>Actinomycetota</taxon>
        <taxon>Actinomycetes</taxon>
        <taxon>Pseudonocardiales</taxon>
        <taxon>Pseudonocardiaceae</taxon>
        <taxon>Saccharothrix</taxon>
    </lineage>
</organism>
<dbReference type="InterPro" id="IPR025333">
    <property type="entry name" value="DUF4239"/>
</dbReference>
<proteinExistence type="predicted"/>
<dbReference type="PATRIC" id="fig|1179773.3.peg.4999"/>
<dbReference type="HOGENOM" id="CLU_090342_2_0_11"/>
<sequence>MCARCPTAVQAAAERDGHDRFGWTLRESLARRPSNPDHGTVTIFSVVVVIAAVVLTLAVAIVVGRRPVSDTTERDSDSRSFVGAVLSGLFIVVLAFYVVIAWTESDTAESNALAEASALADLHYQVEVAPEAQRERIRTGVEDYARLVADDEWDKLADGGRSEAATTALNSLRTEVVHLPTTPEQVQIARDRGMERVREISDLRRARLDQAQGLSPTGYLMLVATIIGAIAMIGYPILVGTTTRARHLIALGVMAGAVAFTCVLCLDIAQPFRGDLKVEPDAFVTLSEELRSVT</sequence>
<dbReference type="Pfam" id="PF14023">
    <property type="entry name" value="Bestrophin-like"/>
    <property type="match status" value="1"/>
</dbReference>
<evidence type="ECO:0000256" key="1">
    <source>
        <dbReference type="SAM" id="Phobius"/>
    </source>
</evidence>
<evidence type="ECO:0008006" key="4">
    <source>
        <dbReference type="Google" id="ProtNLM"/>
    </source>
</evidence>
<keyword evidence="3" id="KW-1185">Reference proteome</keyword>
<dbReference type="Proteomes" id="UP000006281">
    <property type="component" value="Chromosome"/>
</dbReference>
<keyword evidence="1" id="KW-0472">Membrane</keyword>
<keyword evidence="1" id="KW-0812">Transmembrane</keyword>
<reference evidence="2 3" key="1">
    <citation type="journal article" date="2012" name="BMC Genomics">
        <title>Complete genome sequence of Saccharothrix espanaensis DSM 44229T and comparison to the other completely sequenced Pseudonocardiaceae.</title>
        <authorList>
            <person name="Strobel T."/>
            <person name="Al-Dilaimi A."/>
            <person name="Blom J."/>
            <person name="Gessner A."/>
            <person name="Kalinowski J."/>
            <person name="Luzhetska M."/>
            <person name="Puhler A."/>
            <person name="Szczepanowski R."/>
            <person name="Bechthold A."/>
            <person name="Ruckert C."/>
        </authorList>
    </citation>
    <scope>NUCLEOTIDE SEQUENCE [LARGE SCALE GENOMIC DNA]</scope>
    <source>
        <strain evidence="3">ATCC 51144 / DSM 44229 / JCM 9112 / NBRC 15066 / NRRL 15764</strain>
    </source>
</reference>
<feature type="transmembrane region" description="Helical" evidence="1">
    <location>
        <begin position="84"/>
        <end position="103"/>
    </location>
</feature>
<keyword evidence="1" id="KW-1133">Transmembrane helix</keyword>
<dbReference type="STRING" id="1179773.BN6_49820"/>
<feature type="transmembrane region" description="Helical" evidence="1">
    <location>
        <begin position="219"/>
        <end position="241"/>
    </location>
</feature>
<gene>
    <name evidence="2" type="ordered locus">BN6_49820</name>
</gene>
<protein>
    <recommendedName>
        <fullName evidence="4">DUF4239 domain-containing protein</fullName>
    </recommendedName>
</protein>
<evidence type="ECO:0000313" key="2">
    <source>
        <dbReference type="EMBL" id="CCH32251.1"/>
    </source>
</evidence>
<accession>K0K1N3</accession>
<feature type="transmembrane region" description="Helical" evidence="1">
    <location>
        <begin position="248"/>
        <end position="269"/>
    </location>
</feature>
<feature type="transmembrane region" description="Helical" evidence="1">
    <location>
        <begin position="41"/>
        <end position="63"/>
    </location>
</feature>
<dbReference type="KEGG" id="sesp:BN6_49820"/>
<evidence type="ECO:0000313" key="3">
    <source>
        <dbReference type="Proteomes" id="UP000006281"/>
    </source>
</evidence>
<dbReference type="AlphaFoldDB" id="K0K1N3"/>
<name>K0K1N3_SACES</name>
<dbReference type="eggNOG" id="ENOG5030DSB">
    <property type="taxonomic scope" value="Bacteria"/>
</dbReference>
<dbReference type="EMBL" id="HE804045">
    <property type="protein sequence ID" value="CCH32251.1"/>
    <property type="molecule type" value="Genomic_DNA"/>
</dbReference>